<dbReference type="Pfam" id="PF14529">
    <property type="entry name" value="Exo_endo_phos_2"/>
    <property type="match status" value="1"/>
</dbReference>
<dbReference type="Proteomes" id="UP000478052">
    <property type="component" value="Unassembled WGS sequence"/>
</dbReference>
<dbReference type="Gene3D" id="3.60.10.10">
    <property type="entry name" value="Endonuclease/exonuclease/phosphatase"/>
    <property type="match status" value="1"/>
</dbReference>
<dbReference type="InterPro" id="IPR052560">
    <property type="entry name" value="RdDP_mobile_element"/>
</dbReference>
<dbReference type="PROSITE" id="PS50878">
    <property type="entry name" value="RT_POL"/>
    <property type="match status" value="1"/>
</dbReference>
<dbReference type="Pfam" id="PF00078">
    <property type="entry name" value="RVT_1"/>
    <property type="match status" value="1"/>
</dbReference>
<dbReference type="InterPro" id="IPR005135">
    <property type="entry name" value="Endo/exonuclease/phosphatase"/>
</dbReference>
<keyword evidence="3" id="KW-1185">Reference proteome</keyword>
<gene>
    <name evidence="2" type="ORF">FWK35_00037363</name>
</gene>
<protein>
    <submittedName>
        <fullName evidence="2">Reverse transcriptase domain-containing protein</fullName>
    </submittedName>
</protein>
<dbReference type="InterPro" id="IPR036691">
    <property type="entry name" value="Endo/exonu/phosph_ase_sf"/>
</dbReference>
<evidence type="ECO:0000313" key="3">
    <source>
        <dbReference type="Proteomes" id="UP000478052"/>
    </source>
</evidence>
<dbReference type="EMBL" id="VUJU01014642">
    <property type="protein sequence ID" value="KAF0701722.1"/>
    <property type="molecule type" value="Genomic_DNA"/>
</dbReference>
<dbReference type="SUPFAM" id="SSF56219">
    <property type="entry name" value="DNase I-like"/>
    <property type="match status" value="1"/>
</dbReference>
<sequence>CNIYLPNQHTFSEKDLENIIKQLPKPFIITGDFNSHNIIWGSQNTDNRGKAIEKILESENLVLLNSMEPTRINPINGNLSNIDLTFSNASLAQRLDWSVSNNITSSDHFPIIIQLITRHNDSTPKLERWNLKNPDWLLFSQLLEDKVTNINLSEIKNTEELVDEFTESIISTAKLSIGISKSKTPKPKVPWWNLNIKKAIKDKNDALKKFQKTKNQEDFIQLNQLRAKSKFLIKSSKKLTWEKFTSSINEKTDSKLVWNKIQSLKGLRRHRKINLINTNTNLLLNNIEQISNNLGEYFYNINSDNNYKPNFLAHKDKCEKEVIINTANQNHADQILINKPITLHEITNIIKTLEFLLSIYNRIWNEGHWPKKWKAGTIIPILKPEKNQFKTEGYKPITLLNTMCKLFEKIINHRLSWFSEKISFFSPKQNGFRKNRCTMDSLLEINEEIKLTLENKQLMGVINLDIAKAYDTTWRHNIIIKLNTILCQGRLLNIITNFTSNRKFQVKANNHLSREFTQENGVPQGSALSVTLFLIAINDITQNCNPPVKCNLFADDFIY</sequence>
<dbReference type="PANTHER" id="PTHR36688:SF2">
    <property type="entry name" value="ENDONUCLEASE_EXONUCLEASE_PHOSPHATASE DOMAIN-CONTAINING PROTEIN"/>
    <property type="match status" value="1"/>
</dbReference>
<dbReference type="InterPro" id="IPR000477">
    <property type="entry name" value="RT_dom"/>
</dbReference>
<dbReference type="GO" id="GO:0003964">
    <property type="term" value="F:RNA-directed DNA polymerase activity"/>
    <property type="evidence" value="ECO:0007669"/>
    <property type="project" value="UniProtKB-KW"/>
</dbReference>
<dbReference type="OrthoDB" id="6623744at2759"/>
<dbReference type="PANTHER" id="PTHR36688">
    <property type="entry name" value="ENDO/EXONUCLEASE/PHOSPHATASE DOMAIN-CONTAINING PROTEIN"/>
    <property type="match status" value="1"/>
</dbReference>
<evidence type="ECO:0000259" key="1">
    <source>
        <dbReference type="PROSITE" id="PS50878"/>
    </source>
</evidence>
<organism evidence="2 3">
    <name type="scientific">Aphis craccivora</name>
    <name type="common">Cowpea aphid</name>
    <dbReference type="NCBI Taxonomy" id="307492"/>
    <lineage>
        <taxon>Eukaryota</taxon>
        <taxon>Metazoa</taxon>
        <taxon>Ecdysozoa</taxon>
        <taxon>Arthropoda</taxon>
        <taxon>Hexapoda</taxon>
        <taxon>Insecta</taxon>
        <taxon>Pterygota</taxon>
        <taxon>Neoptera</taxon>
        <taxon>Paraneoptera</taxon>
        <taxon>Hemiptera</taxon>
        <taxon>Sternorrhyncha</taxon>
        <taxon>Aphidomorpha</taxon>
        <taxon>Aphidoidea</taxon>
        <taxon>Aphididae</taxon>
        <taxon>Aphidini</taxon>
        <taxon>Aphis</taxon>
        <taxon>Aphis</taxon>
    </lineage>
</organism>
<keyword evidence="2" id="KW-0695">RNA-directed DNA polymerase</keyword>
<keyword evidence="2" id="KW-0808">Transferase</keyword>
<reference evidence="2 3" key="1">
    <citation type="submission" date="2019-08" db="EMBL/GenBank/DDBJ databases">
        <title>Whole genome of Aphis craccivora.</title>
        <authorList>
            <person name="Voronova N.V."/>
            <person name="Shulinski R.S."/>
            <person name="Bandarenka Y.V."/>
            <person name="Zhorov D.G."/>
            <person name="Warner D."/>
        </authorList>
    </citation>
    <scope>NUCLEOTIDE SEQUENCE [LARGE SCALE GENOMIC DNA]</scope>
    <source>
        <strain evidence="2">180601</strain>
        <tissue evidence="2">Whole Body</tissue>
    </source>
</reference>
<feature type="domain" description="Reverse transcriptase" evidence="1">
    <location>
        <begin position="362"/>
        <end position="559"/>
    </location>
</feature>
<comment type="caution">
    <text evidence="2">The sequence shown here is derived from an EMBL/GenBank/DDBJ whole genome shotgun (WGS) entry which is preliminary data.</text>
</comment>
<accession>A0A6G0VMB8</accession>
<evidence type="ECO:0000313" key="2">
    <source>
        <dbReference type="EMBL" id="KAF0701722.1"/>
    </source>
</evidence>
<keyword evidence="2" id="KW-0548">Nucleotidyltransferase</keyword>
<feature type="non-terminal residue" evidence="2">
    <location>
        <position position="1"/>
    </location>
</feature>
<dbReference type="CDD" id="cd01650">
    <property type="entry name" value="RT_nLTR_like"/>
    <property type="match status" value="1"/>
</dbReference>
<proteinExistence type="predicted"/>
<name>A0A6G0VMB8_APHCR</name>
<dbReference type="AlphaFoldDB" id="A0A6G0VMB8"/>